<evidence type="ECO:0000256" key="8">
    <source>
        <dbReference type="PROSITE-ProRule" id="PRU00781"/>
    </source>
</evidence>
<evidence type="ECO:0000259" key="10">
    <source>
        <dbReference type="PROSITE" id="PS51455"/>
    </source>
</evidence>
<proteinExistence type="predicted"/>
<dbReference type="GO" id="GO:0000285">
    <property type="term" value="F:1-phosphatidylinositol-3-phosphate 5-kinase activity"/>
    <property type="evidence" value="ECO:0007669"/>
    <property type="project" value="UniProtKB-EC"/>
</dbReference>
<keyword evidence="4 8" id="KW-0418">Kinase</keyword>
<dbReference type="SUPFAM" id="SSF56104">
    <property type="entry name" value="SAICAR synthase-like"/>
    <property type="match status" value="1"/>
</dbReference>
<dbReference type="InterPro" id="IPR027483">
    <property type="entry name" value="PInositol-4-P-4/5-kinase_C_sf"/>
</dbReference>
<dbReference type="SUPFAM" id="SSF52029">
    <property type="entry name" value="GroEL apical domain-like"/>
    <property type="match status" value="1"/>
</dbReference>
<dbReference type="EC" id="2.7.1.150" evidence="1"/>
<dbReference type="EMBL" id="KZ451969">
    <property type="protein sequence ID" value="PKA57101.1"/>
    <property type="molecule type" value="Genomic_DNA"/>
</dbReference>
<gene>
    <name evidence="11" type="primary">FAB1D</name>
    <name evidence="11" type="ORF">AXF42_Ash002405</name>
</gene>
<dbReference type="Gene3D" id="3.50.7.10">
    <property type="entry name" value="GroEL"/>
    <property type="match status" value="1"/>
</dbReference>
<dbReference type="Gene3D" id="3.30.810.10">
    <property type="entry name" value="2-Layer Sandwich"/>
    <property type="match status" value="1"/>
</dbReference>
<keyword evidence="2 8" id="KW-0808">Transferase</keyword>
<dbReference type="InterPro" id="IPR044769">
    <property type="entry name" value="PIKfyve_PIPKc"/>
</dbReference>
<dbReference type="Pfam" id="PF00118">
    <property type="entry name" value="Cpn60_TCP1"/>
    <property type="match status" value="1"/>
</dbReference>
<evidence type="ECO:0000256" key="1">
    <source>
        <dbReference type="ARBA" id="ARBA00012009"/>
    </source>
</evidence>
<dbReference type="InterPro" id="IPR027484">
    <property type="entry name" value="PInositol-4-P-5-kinase_N"/>
</dbReference>
<feature type="region of interest" description="Disordered" evidence="9">
    <location>
        <begin position="133"/>
        <end position="155"/>
    </location>
</feature>
<evidence type="ECO:0000313" key="11">
    <source>
        <dbReference type="EMBL" id="PKA57101.1"/>
    </source>
</evidence>
<name>A0A2I0ANG8_9ASPA</name>
<keyword evidence="3 8" id="KW-0547">Nucleotide-binding</keyword>
<evidence type="ECO:0000256" key="3">
    <source>
        <dbReference type="ARBA" id="ARBA00022741"/>
    </source>
</evidence>
<dbReference type="InterPro" id="IPR027409">
    <property type="entry name" value="GroEL-like_apical_dom_sf"/>
</dbReference>
<dbReference type="SMART" id="SM00330">
    <property type="entry name" value="PIPKc"/>
    <property type="match status" value="1"/>
</dbReference>
<dbReference type="InterPro" id="IPR002423">
    <property type="entry name" value="Cpn60/GroEL/TCP-1"/>
</dbReference>
<dbReference type="FunFam" id="3.30.810.10:FF:000001">
    <property type="entry name" value="1-phosphatidylinositol 3-phosphate 5-kinase FAB1"/>
    <property type="match status" value="1"/>
</dbReference>
<dbReference type="GO" id="GO:0010008">
    <property type="term" value="C:endosome membrane"/>
    <property type="evidence" value="ECO:0007669"/>
    <property type="project" value="TreeGrafter"/>
</dbReference>
<dbReference type="PANTHER" id="PTHR45748">
    <property type="entry name" value="1-PHOSPHATIDYLINOSITOL 3-PHOSPHATE 5-KINASE-RELATED"/>
    <property type="match status" value="1"/>
</dbReference>
<protein>
    <recommendedName>
        <fullName evidence="1">1-phosphatidylinositol-3-phosphate 5-kinase</fullName>
        <ecNumber evidence="1">2.7.1.150</ecNumber>
    </recommendedName>
    <alternativeName>
        <fullName evidence="7">Phosphatidylinositol 3-phosphate 5-kinase type III</fullName>
    </alternativeName>
</protein>
<dbReference type="CDD" id="cd03334">
    <property type="entry name" value="Fab1_TCP"/>
    <property type="match status" value="1"/>
</dbReference>
<evidence type="ECO:0000256" key="6">
    <source>
        <dbReference type="ARBA" id="ARBA00023464"/>
    </source>
</evidence>
<dbReference type="Proteomes" id="UP000236161">
    <property type="component" value="Unassembled WGS sequence"/>
</dbReference>
<dbReference type="CDD" id="cd17300">
    <property type="entry name" value="PIPKc_PIKfyve"/>
    <property type="match status" value="1"/>
</dbReference>
<feature type="region of interest" description="Disordered" evidence="9">
    <location>
        <begin position="1215"/>
        <end position="1240"/>
    </location>
</feature>
<evidence type="ECO:0000256" key="2">
    <source>
        <dbReference type="ARBA" id="ARBA00022679"/>
    </source>
</evidence>
<evidence type="ECO:0000256" key="5">
    <source>
        <dbReference type="ARBA" id="ARBA00022840"/>
    </source>
</evidence>
<dbReference type="InterPro" id="IPR002498">
    <property type="entry name" value="PInositol-4-P-4/5-kinase_core"/>
</dbReference>
<dbReference type="Gene3D" id="3.30.800.10">
    <property type="entry name" value="Phosphatidylinositol Phosphate Kinase II Beta"/>
    <property type="match status" value="1"/>
</dbReference>
<dbReference type="GO" id="GO:0046854">
    <property type="term" value="P:phosphatidylinositol phosphate biosynthetic process"/>
    <property type="evidence" value="ECO:0007669"/>
    <property type="project" value="TreeGrafter"/>
</dbReference>
<feature type="domain" description="PIPK" evidence="10">
    <location>
        <begin position="1259"/>
        <end position="1578"/>
    </location>
</feature>
<sequence>MNSEIRGGTNEALDIHLGQANRGFIKHGEVDVFRSFSWSIGTPTSDITNGFDGIGEATFSGEINRSKSLTQKSYKDSNEERVLRIDNEQDDFRSLSLRTGDDTDGADNGICSSNASVLSFVKTDPLIWRPPEPANIDDDMDSIANNDDDDEDDYSGGTKWVQSTSLGGFEKENGSYKEARQKAMVTAMNGQFKILVSRFLASEGLTSSDEEHGPNWLDIVTSLSWEAALFIKPDAKEGRAMDPGSYVKVKCLATGARSESQIIKGLVFKKNAAHKHMPTKFKNPRLLLVKGVLGQRDLGLSSFNSMHEEKDYLKSVNEMIEACHPNVVLVEKSASRDMQEFLLAKGMTLVFDMKLTRLERIARCIGSQIIPSADILTNRNTKQCDSFHIEKIVEELNNPSETGKRSSRTLMFLEGFSKPLGCTILLKGAHTDELKRVKRVIQYTVFAAYHLILETSFFADQRALFSAIPASSFTNGAVRDRAVSQFTSGAAAGSSFSDIPASNGFLENSAQGGAHLRSNRCLDIDFCEDNFTRGDFSWDKTNKNVMIKARSLTSSDKPIQIMSSFSASLTKLLSDESFTPVSSESVTSFFGFNDKELPSPNLNGVPISAPTKNHVDEVEENGTLIEDKPKFSSLDKKMSESSSTLREPVQSSSAVTLSKVETECMDEKDTVLSPESILVLLSSQHIEKGIVCEQCHLSRIKYYGNFDVSLGRYLQDVLLNQKYSCSSCGEPPESHIYCYTHQNGNLTVLVRQLLSESSLSGAADGKIWMWSRCLKCVHENGIPRSTKRVVMSTAARSLSFGKFLELSFTSHSAASRLSSECGHSLHRDCLRFFGLGSKVAMFRYSPVEIYVACKPSPVLEFANPNGQEWIVQEAKSVLQRGDMFFSEVAKVLHELKLSYSGSFPKQSMKSTAFTKGICEAEEMLIQEKADFEASLLKAINYVGQPEKSMNEILGLSHFKQELFLGVYIWDHRLHHLLQICEDFKRSLGKNGESITKNGYVAPGEINHDNQNHDSLEADAMSSSAEVSGIYGIDEAIWSSFGPSFAEENAQSSSPDISLTVNSEELYGATEESMQEDNSMEPSGQSDNEFDLTMMNEETKCLNGILSFSMVKEQHSGSAIFKDYSIPEFVDSKSLIWIPLPHLWEIYKDLNSGSLQKFEFIRTYTPKYLRPLHELFPQERGSLHYTVGTGNSISVCEDEISSIIACALALSEDKKDGESLEGKGDIKENEKDAVEGQVETDKENNNQYTHLQSEGSVSSSHWSSFGSFDSAGIHPSRSFSSLSDEFSYSVFEGALSVDRLITLEDLHPEIPVGYGKDGSKRLSVICIHAKQFCDLRRICCPSEMTYISSLSRCRKWDAQGGKSKAFFAKSMDDRFIIKQIKKAELVSFLKFAPDYFNHITKSLSTGSQTCLAKILGIYQVRQNKNGKEVKTDLMVMENLLFGHSVTRTYDLKGAVFSRYVADTNDPEKVLLDENFVEDMRLSPIYIGGRTKHLLQRAIWNDTSFLNAINVMDYSLLVGVDKQHRQLVFGIIDYLRQYTWDKQLETWVKSSLVVPKNSLPTIISPKEYKKRFRKFMSRYFLTVPDSWCSAQCSEPCKFCAAGSSSSSSSTEPPQNGI</sequence>
<keyword evidence="5 8" id="KW-0067">ATP-binding</keyword>
<dbReference type="FunFam" id="3.50.7.10:FF:000007">
    <property type="entry name" value="1-phosphatidylinositol 3-phosphate 5-kinase isoform X1"/>
    <property type="match status" value="1"/>
</dbReference>
<dbReference type="FunFam" id="3.30.800.10:FF:000007">
    <property type="entry name" value="Putative 1-phosphatidylinositol-4-phosphate 5-kinase/ zinc ion binding family"/>
    <property type="match status" value="1"/>
</dbReference>
<dbReference type="PROSITE" id="PS51455">
    <property type="entry name" value="PIPK"/>
    <property type="match status" value="1"/>
</dbReference>
<comment type="subunit">
    <text evidence="6">Component of the PI(3,5)P2 regulatory complex at least composed of ATG18, SAC/FIG4, FAB1 and VAC14.</text>
</comment>
<dbReference type="Pfam" id="PF01504">
    <property type="entry name" value="PIP5K"/>
    <property type="match status" value="1"/>
</dbReference>
<evidence type="ECO:0000256" key="7">
    <source>
        <dbReference type="ARBA" id="ARBA00077223"/>
    </source>
</evidence>
<dbReference type="STRING" id="1088818.A0A2I0ANG8"/>
<evidence type="ECO:0000256" key="9">
    <source>
        <dbReference type="SAM" id="MobiDB-lite"/>
    </source>
</evidence>
<dbReference type="GO" id="GO:0005524">
    <property type="term" value="F:ATP binding"/>
    <property type="evidence" value="ECO:0007669"/>
    <property type="project" value="UniProtKB-UniRule"/>
</dbReference>
<accession>A0A2I0ANG8</accession>
<keyword evidence="12" id="KW-1185">Reference proteome</keyword>
<evidence type="ECO:0000256" key="4">
    <source>
        <dbReference type="ARBA" id="ARBA00022777"/>
    </source>
</evidence>
<reference evidence="11 12" key="1">
    <citation type="journal article" date="2017" name="Nature">
        <title>The Apostasia genome and the evolution of orchids.</title>
        <authorList>
            <person name="Zhang G.Q."/>
            <person name="Liu K.W."/>
            <person name="Li Z."/>
            <person name="Lohaus R."/>
            <person name="Hsiao Y.Y."/>
            <person name="Niu S.C."/>
            <person name="Wang J.Y."/>
            <person name="Lin Y.C."/>
            <person name="Xu Q."/>
            <person name="Chen L.J."/>
            <person name="Yoshida K."/>
            <person name="Fujiwara S."/>
            <person name="Wang Z.W."/>
            <person name="Zhang Y.Q."/>
            <person name="Mitsuda N."/>
            <person name="Wang M."/>
            <person name="Liu G.H."/>
            <person name="Pecoraro L."/>
            <person name="Huang H.X."/>
            <person name="Xiao X.J."/>
            <person name="Lin M."/>
            <person name="Wu X.Y."/>
            <person name="Wu W.L."/>
            <person name="Chen Y.Y."/>
            <person name="Chang S.B."/>
            <person name="Sakamoto S."/>
            <person name="Ohme-Takagi M."/>
            <person name="Yagi M."/>
            <person name="Zeng S.J."/>
            <person name="Shen C.Y."/>
            <person name="Yeh C.M."/>
            <person name="Luo Y.B."/>
            <person name="Tsai W.C."/>
            <person name="Van de Peer Y."/>
            <person name="Liu Z.J."/>
        </authorList>
    </citation>
    <scope>NUCLEOTIDE SEQUENCE [LARGE SCALE GENOMIC DNA]</scope>
    <source>
        <strain evidence="12">cv. Shenzhen</strain>
        <tissue evidence="11">Stem</tissue>
    </source>
</reference>
<feature type="compositionally biased region" description="Acidic residues" evidence="9">
    <location>
        <begin position="135"/>
        <end position="154"/>
    </location>
</feature>
<organism evidence="11 12">
    <name type="scientific">Apostasia shenzhenica</name>
    <dbReference type="NCBI Taxonomy" id="1088818"/>
    <lineage>
        <taxon>Eukaryota</taxon>
        <taxon>Viridiplantae</taxon>
        <taxon>Streptophyta</taxon>
        <taxon>Embryophyta</taxon>
        <taxon>Tracheophyta</taxon>
        <taxon>Spermatophyta</taxon>
        <taxon>Magnoliopsida</taxon>
        <taxon>Liliopsida</taxon>
        <taxon>Asparagales</taxon>
        <taxon>Orchidaceae</taxon>
        <taxon>Apostasioideae</taxon>
        <taxon>Apostasia</taxon>
    </lineage>
</organism>
<evidence type="ECO:0000313" key="12">
    <source>
        <dbReference type="Proteomes" id="UP000236161"/>
    </source>
</evidence>
<dbReference type="OrthoDB" id="158357at2759"/>
<dbReference type="PANTHER" id="PTHR45748:SF4">
    <property type="entry name" value="1-PHOSPHATIDYLINOSITOL-3-PHOSPHATE 5-KINASE FAB1D-RELATED"/>
    <property type="match status" value="1"/>
</dbReference>